<evidence type="ECO:0000313" key="1">
    <source>
        <dbReference type="EMBL" id="QMS84732.1"/>
    </source>
</evidence>
<accession>A0A7L7KR22</accession>
<dbReference type="EMBL" id="CP048914">
    <property type="protein sequence ID" value="QMS84732.1"/>
    <property type="molecule type" value="Genomic_DNA"/>
</dbReference>
<proteinExistence type="predicted"/>
<dbReference type="RefSeq" id="WP_258878352.1">
    <property type="nucleotide sequence ID" value="NZ_CP048914.1"/>
</dbReference>
<keyword evidence="2" id="KW-1185">Reference proteome</keyword>
<evidence type="ECO:0000313" key="2">
    <source>
        <dbReference type="Proteomes" id="UP000514720"/>
    </source>
</evidence>
<gene>
    <name evidence="1" type="ORF">G4Z02_02845</name>
</gene>
<protein>
    <submittedName>
        <fullName evidence="1">Uncharacterized protein</fullName>
    </submittedName>
</protein>
<organism evidence="1 2">
    <name type="scientific">Candidatus Xianfuyuplasma coldseepsis</name>
    <dbReference type="NCBI Taxonomy" id="2782163"/>
    <lineage>
        <taxon>Bacteria</taxon>
        <taxon>Bacillati</taxon>
        <taxon>Mycoplasmatota</taxon>
        <taxon>Mollicutes</taxon>
        <taxon>Candidatus Izemoplasmatales</taxon>
        <taxon>Candidatus Izemoplasmataceae</taxon>
        <taxon>Candidatus Xianfuyuplasma</taxon>
    </lineage>
</organism>
<reference evidence="1 2" key="1">
    <citation type="submission" date="2020-02" db="EMBL/GenBank/DDBJ databases">
        <authorList>
            <person name="Zheng R.K."/>
            <person name="Sun C.M."/>
        </authorList>
    </citation>
    <scope>NUCLEOTIDE SEQUENCE [LARGE SCALE GENOMIC DNA]</scope>
    <source>
        <strain evidence="2">zrk13</strain>
    </source>
</reference>
<sequence length="114" mass="13883">MMELQKLKLDKFTTYNGYNMPEDFHVPLTQSDNPQVFFVFLHSFEELNRYTNMIRNNQTHKDNRIFYIYRRGQKSFHRDHIAAFARRAPFLKRKAPMLCRLDDTYSCFTFMVNL</sequence>
<name>A0A7L7KR22_9MOLU</name>
<dbReference type="Proteomes" id="UP000514720">
    <property type="component" value="Chromosome"/>
</dbReference>
<dbReference type="KEGG" id="xcl:G4Z02_02845"/>
<dbReference type="AlphaFoldDB" id="A0A7L7KR22"/>